<dbReference type="Gene3D" id="3.40.50.12390">
    <property type="match status" value="1"/>
</dbReference>
<keyword evidence="3" id="KW-0269">Exonuclease</keyword>
<dbReference type="PANTHER" id="PTHR12341:SF7">
    <property type="entry name" value="5'-3' EXORIBONUCLEASE 1"/>
    <property type="match status" value="1"/>
</dbReference>
<keyword evidence="3" id="KW-0378">Hydrolase</keyword>
<dbReference type="RefSeq" id="XP_016653160.1">
    <property type="nucleotide sequence ID" value="XM_016799499.1"/>
</dbReference>
<dbReference type="InterPro" id="IPR004859">
    <property type="entry name" value="Xrn1_N"/>
</dbReference>
<evidence type="ECO:0000313" key="3">
    <source>
        <dbReference type="EMBL" id="VTZ66964.1"/>
    </source>
</evidence>
<evidence type="ECO:0000256" key="1">
    <source>
        <dbReference type="ARBA" id="ARBA00038299"/>
    </source>
</evidence>
<dbReference type="InterPro" id="IPR027073">
    <property type="entry name" value="5_3_exoribonuclease"/>
</dbReference>
<dbReference type="GO" id="GO:0005634">
    <property type="term" value="C:nucleus"/>
    <property type="evidence" value="ECO:0007669"/>
    <property type="project" value="TreeGrafter"/>
</dbReference>
<dbReference type="EMBL" id="LK022880">
    <property type="protein sequence ID" value="VTZ66964.1"/>
    <property type="molecule type" value="Genomic_DNA"/>
</dbReference>
<dbReference type="Pfam" id="PF03159">
    <property type="entry name" value="XRN_N"/>
    <property type="match status" value="1"/>
</dbReference>
<dbReference type="AlphaFoldDB" id="A0A4V0K2C3"/>
<reference evidence="3 4" key="1">
    <citation type="journal article" date="2014" name="BMC Biol.">
        <title>A comprehensive evaluation of rodent malaria parasite genomes and gene expression.</title>
        <authorList>
            <person name="Otto T.D."/>
            <person name="Bohme U."/>
            <person name="Jackson A.P."/>
            <person name="Hunt M."/>
            <person name="Franke-Fayard B."/>
            <person name="Hoeijmakers W.A."/>
            <person name="Religa A.A."/>
            <person name="Robertson L."/>
            <person name="Sanders M."/>
            <person name="Ogun S.A."/>
            <person name="Cunningham D."/>
            <person name="Erhart A."/>
            <person name="Billker O."/>
            <person name="Khan S.M."/>
            <person name="Stunnenberg H.G."/>
            <person name="Langhorne J."/>
            <person name="Holder A.A."/>
            <person name="Waters A.P."/>
            <person name="Newbold C.I."/>
            <person name="Pain A."/>
            <person name="Berriman M."/>
            <person name="Janse C.J."/>
        </authorList>
    </citation>
    <scope>NUCLEOTIDE SEQUENCE [LARGE SCALE GENOMIC DNA]</scope>
    <source>
        <strain evidence="3 4">AS</strain>
    </source>
</reference>
<dbReference type="PANTHER" id="PTHR12341">
    <property type="entry name" value="5'-&gt;3' EXORIBONUCLEASE"/>
    <property type="match status" value="1"/>
</dbReference>
<dbReference type="OrthoDB" id="372487at2759"/>
<name>A0A4V0K2C3_PLACU</name>
<proteinExistence type="inferred from homology"/>
<evidence type="ECO:0000313" key="4">
    <source>
        <dbReference type="Proteomes" id="UP000071118"/>
    </source>
</evidence>
<organism evidence="3 4">
    <name type="scientific">Plasmodium chabaudi chabaudi</name>
    <dbReference type="NCBI Taxonomy" id="31271"/>
    <lineage>
        <taxon>Eukaryota</taxon>
        <taxon>Sar</taxon>
        <taxon>Alveolata</taxon>
        <taxon>Apicomplexa</taxon>
        <taxon>Aconoidasida</taxon>
        <taxon>Haemosporida</taxon>
        <taxon>Plasmodiidae</taxon>
        <taxon>Plasmodium</taxon>
        <taxon>Plasmodium (Vinckeia)</taxon>
    </lineage>
</organism>
<keyword evidence="3" id="KW-0540">Nuclease</keyword>
<comment type="similarity">
    <text evidence="1">Belongs to the 5'-3' exonuclease family.</text>
</comment>
<protein>
    <submittedName>
        <fullName evidence="3">5'-3' exonuclease, putative</fullName>
    </submittedName>
</protein>
<feature type="domain" description="Xrn1 N-terminal" evidence="2">
    <location>
        <begin position="28"/>
        <end position="262"/>
    </location>
</feature>
<sequence>MLYNGMPKYINLRQVFLLVIFISVVNCGIPGLHKWLINNFPSCVKVVQKNRLLDVDIYVNRNRKRENIVNNGNDIIKSKEGHNQLRYNNKIQDVDNLLFDLNQLLHKANVEFCSYDNYFFKLSRLIKNVLKKFHPKKNVVFAIDGICPFSKLKLQIKRRAKIKLKEKKNSINDITCGSIFIERIGRFLKNFVKYLVSLQKYSDVKFFISTDREVGEGELKLMNWITSYVKNDDKIGVRRENESFVIVGADADLLLQCLALKNIRNVYIYTYQTFYLNMDGNFLFKKEKHLIDKPVENKNELTNSGDTLNNVVDINKLARKKITVLYNLNIFINLFLNKYPMFFNQIKRDLLILFILKGNDYLPKVREGNFNVFFEAYFKMLEDNMKKANTKSGKINNVDNIIYNGFLNKDCELNRKEFLKFLNYVQRVVNFSSSYLSRNTDEGNYINLQNDEDSVEFKESQLYLPLYLLNEIIKKKIIETENVDIQIEKDNQGLYTCKLGYLKNEGKVKKCYCGVSKRKKIAMHIASSKFIENELPLFIKYVDYDLLKRSIKEIDGGDETSLESVNMCVGENEEGTKLENFDNVSKNEATNLNELGMKIFTKDDEREDRKMEIYLKKFYIKNCKKKKNYEQEMKICENYIEGIKWLVEMYTKTYCINFNFFYKYSISPSLLSLYYYLCQHDVRTYNNDYKNIIQNINLNIFKNNADYYKFINFCVNKYNDIKLKLRLEEQNENKETSNGEIDGERISKEYISFSSGGREKDNMYTYKNSINYEGNKYFENIYDILLSKNINIVKKSVEKLNEILRKFPKTKMIKYYWDMYAKKLKKFYKIIYYKSQKIFVERVSLFNIELETKINPNKLLSNNESALSSKNKSSEELDKLDFNIKNNYISPHNNLKRWSKKNNRLFSTTQNSDSNTNRFSKKIIKIKTVKLVYR</sequence>
<dbReference type="GeneID" id="3490147"/>
<dbReference type="KEGG" id="pcb:PCHAS_0304600"/>
<dbReference type="GO" id="GO:0004534">
    <property type="term" value="F:5'-3' RNA exonuclease activity"/>
    <property type="evidence" value="ECO:0007669"/>
    <property type="project" value="TreeGrafter"/>
</dbReference>
<evidence type="ECO:0000259" key="2">
    <source>
        <dbReference type="Pfam" id="PF03159"/>
    </source>
</evidence>
<dbReference type="GO" id="GO:0003723">
    <property type="term" value="F:RNA binding"/>
    <property type="evidence" value="ECO:0007669"/>
    <property type="project" value="TreeGrafter"/>
</dbReference>
<dbReference type="VEuPathDB" id="PlasmoDB:PCHAS_0304600"/>
<dbReference type="GO" id="GO:0000956">
    <property type="term" value="P:nuclear-transcribed mRNA catabolic process"/>
    <property type="evidence" value="ECO:0007669"/>
    <property type="project" value="TreeGrafter"/>
</dbReference>
<gene>
    <name evidence="3" type="ORF">PCHAS_0304600</name>
</gene>
<keyword evidence="4" id="KW-1185">Reference proteome</keyword>
<dbReference type="Proteomes" id="UP000071118">
    <property type="component" value="Chromosome 3"/>
</dbReference>
<accession>A0A4V0K2C3</accession>